<evidence type="ECO:0000313" key="2">
    <source>
        <dbReference type="Proteomes" id="UP001501490"/>
    </source>
</evidence>
<dbReference type="Proteomes" id="UP001501490">
    <property type="component" value="Unassembled WGS sequence"/>
</dbReference>
<accession>A0ABP7AHK8</accession>
<dbReference type="SUPFAM" id="SSF50475">
    <property type="entry name" value="FMN-binding split barrel"/>
    <property type="match status" value="1"/>
</dbReference>
<reference evidence="2" key="1">
    <citation type="journal article" date="2019" name="Int. J. Syst. Evol. Microbiol.">
        <title>The Global Catalogue of Microorganisms (GCM) 10K type strain sequencing project: providing services to taxonomists for standard genome sequencing and annotation.</title>
        <authorList>
            <consortium name="The Broad Institute Genomics Platform"/>
            <consortium name="The Broad Institute Genome Sequencing Center for Infectious Disease"/>
            <person name="Wu L."/>
            <person name="Ma J."/>
        </authorList>
    </citation>
    <scope>NUCLEOTIDE SEQUENCE [LARGE SCALE GENOMIC DNA]</scope>
    <source>
        <strain evidence="2">JCM 16929</strain>
    </source>
</reference>
<comment type="caution">
    <text evidence="1">The sequence shown here is derived from an EMBL/GenBank/DDBJ whole genome shotgun (WGS) entry which is preliminary data.</text>
</comment>
<name>A0ABP7AHK8_9ACTN</name>
<gene>
    <name evidence="1" type="ORF">GCM10022236_38170</name>
</gene>
<dbReference type="RefSeq" id="WP_344807537.1">
    <property type="nucleotide sequence ID" value="NZ_BAABAB010000029.1"/>
</dbReference>
<dbReference type="EMBL" id="BAABAB010000029">
    <property type="protein sequence ID" value="GAA3632004.1"/>
    <property type="molecule type" value="Genomic_DNA"/>
</dbReference>
<proteinExistence type="predicted"/>
<dbReference type="InterPro" id="IPR012349">
    <property type="entry name" value="Split_barrel_FMN-bd"/>
</dbReference>
<sequence length="148" mass="16383">MSTAEAFWSVAGTASGRLVEMTRDESLQALQSKSVGRLAYSTDDGPRIIPINYILTEDGIIFRTVPDGEVARFALDSTCAFEIDEIDEFFEAGWSVLAVGVAQLLTEADFQRLRYGKIPEPWADGPRILFVKLPLMRLSGRQLLPSGR</sequence>
<evidence type="ECO:0000313" key="1">
    <source>
        <dbReference type="EMBL" id="GAA3632004.1"/>
    </source>
</evidence>
<keyword evidence="2" id="KW-1185">Reference proteome</keyword>
<dbReference type="Gene3D" id="2.30.110.10">
    <property type="entry name" value="Electron Transport, Fmn-binding Protein, Chain A"/>
    <property type="match status" value="1"/>
</dbReference>
<organism evidence="1 2">
    <name type="scientific">Microlunatus ginsengisoli</name>
    <dbReference type="NCBI Taxonomy" id="363863"/>
    <lineage>
        <taxon>Bacteria</taxon>
        <taxon>Bacillati</taxon>
        <taxon>Actinomycetota</taxon>
        <taxon>Actinomycetes</taxon>
        <taxon>Propionibacteriales</taxon>
        <taxon>Propionibacteriaceae</taxon>
        <taxon>Microlunatus</taxon>
    </lineage>
</organism>
<dbReference type="InterPro" id="IPR024747">
    <property type="entry name" value="Pyridox_Oxase-rel"/>
</dbReference>
<evidence type="ECO:0008006" key="3">
    <source>
        <dbReference type="Google" id="ProtNLM"/>
    </source>
</evidence>
<protein>
    <recommendedName>
        <fullName evidence="3">Pyridoxamine 5'-phosphate oxidase family protein</fullName>
    </recommendedName>
</protein>
<dbReference type="Pfam" id="PF12900">
    <property type="entry name" value="Pyridox_ox_2"/>
    <property type="match status" value="1"/>
</dbReference>